<dbReference type="Pfam" id="PF04230">
    <property type="entry name" value="PS_pyruv_trans"/>
    <property type="match status" value="1"/>
</dbReference>
<gene>
    <name evidence="2" type="ORF">METZ01_LOCUS144602</name>
</gene>
<dbReference type="AlphaFoldDB" id="A0A381ZR34"/>
<dbReference type="EMBL" id="UINC01022342">
    <property type="protein sequence ID" value="SVA91748.1"/>
    <property type="molecule type" value="Genomic_DNA"/>
</dbReference>
<sequence>MKILQLGAKVGVGTGIGKGNAGDTAIGTAFDNLFKKEFPGSQITFMNCRKKFSKNDVEVINQHDILVVSGGGLFLYDTFENNESDWQWGISEELLGQISIPIIVYAVGYNKFRGQRDFNSRFDSTIKLLVEKSLFFSLRNSGSCNAIKKHLPEYLHKKINLNFCPT</sequence>
<feature type="domain" description="Polysaccharide pyruvyl transferase" evidence="1">
    <location>
        <begin position="20"/>
        <end position="166"/>
    </location>
</feature>
<proteinExistence type="predicted"/>
<reference evidence="2" key="1">
    <citation type="submission" date="2018-05" db="EMBL/GenBank/DDBJ databases">
        <authorList>
            <person name="Lanie J.A."/>
            <person name="Ng W.-L."/>
            <person name="Kazmierczak K.M."/>
            <person name="Andrzejewski T.M."/>
            <person name="Davidsen T.M."/>
            <person name="Wayne K.J."/>
            <person name="Tettelin H."/>
            <person name="Glass J.I."/>
            <person name="Rusch D."/>
            <person name="Podicherti R."/>
            <person name="Tsui H.-C.T."/>
            <person name="Winkler M.E."/>
        </authorList>
    </citation>
    <scope>NUCLEOTIDE SEQUENCE</scope>
</reference>
<dbReference type="InterPro" id="IPR007345">
    <property type="entry name" value="Polysacch_pyruvyl_Trfase"/>
</dbReference>
<name>A0A381ZR34_9ZZZZ</name>
<organism evidence="2">
    <name type="scientific">marine metagenome</name>
    <dbReference type="NCBI Taxonomy" id="408172"/>
    <lineage>
        <taxon>unclassified sequences</taxon>
        <taxon>metagenomes</taxon>
        <taxon>ecological metagenomes</taxon>
    </lineage>
</organism>
<accession>A0A381ZR34</accession>
<evidence type="ECO:0000313" key="2">
    <source>
        <dbReference type="EMBL" id="SVA91748.1"/>
    </source>
</evidence>
<evidence type="ECO:0000259" key="1">
    <source>
        <dbReference type="Pfam" id="PF04230"/>
    </source>
</evidence>
<feature type="non-terminal residue" evidence="2">
    <location>
        <position position="166"/>
    </location>
</feature>
<protein>
    <recommendedName>
        <fullName evidence="1">Polysaccharide pyruvyl transferase domain-containing protein</fullName>
    </recommendedName>
</protein>